<sequence length="46" mass="5183">MEIALRINLYREATGGETGIEKIVKAKTTAVCVLEEIKNHEYATFQ</sequence>
<reference evidence="1" key="1">
    <citation type="journal article" date="2021" name="PeerJ">
        <title>Extensive microbial diversity within the chicken gut microbiome revealed by metagenomics and culture.</title>
        <authorList>
            <person name="Gilroy R."/>
            <person name="Ravi A."/>
            <person name="Getino M."/>
            <person name="Pursley I."/>
            <person name="Horton D.L."/>
            <person name="Alikhan N.F."/>
            <person name="Baker D."/>
            <person name="Gharbi K."/>
            <person name="Hall N."/>
            <person name="Watson M."/>
            <person name="Adriaenssens E.M."/>
            <person name="Foster-Nyarko E."/>
            <person name="Jarju S."/>
            <person name="Secka A."/>
            <person name="Antonio M."/>
            <person name="Oren A."/>
            <person name="Chaudhuri R.R."/>
            <person name="La Ragione R."/>
            <person name="Hildebrand F."/>
            <person name="Pallen M.J."/>
        </authorList>
    </citation>
    <scope>NUCLEOTIDE SEQUENCE</scope>
    <source>
        <strain evidence="1">USAMLcec2-132</strain>
    </source>
</reference>
<protein>
    <submittedName>
        <fullName evidence="1">Uncharacterized protein</fullName>
    </submittedName>
</protein>
<dbReference type="EMBL" id="DWWS01000013">
    <property type="protein sequence ID" value="HJC22592.1"/>
    <property type="molecule type" value="Genomic_DNA"/>
</dbReference>
<name>A0A9D2SPM0_9FIRM</name>
<dbReference type="AlphaFoldDB" id="A0A9D2SPM0"/>
<comment type="caution">
    <text evidence="1">The sequence shown here is derived from an EMBL/GenBank/DDBJ whole genome shotgun (WGS) entry which is preliminary data.</text>
</comment>
<dbReference type="Proteomes" id="UP000823891">
    <property type="component" value="Unassembled WGS sequence"/>
</dbReference>
<reference evidence="1" key="2">
    <citation type="submission" date="2021-04" db="EMBL/GenBank/DDBJ databases">
        <authorList>
            <person name="Gilroy R."/>
        </authorList>
    </citation>
    <scope>NUCLEOTIDE SEQUENCE</scope>
    <source>
        <strain evidence="1">USAMLcec2-132</strain>
    </source>
</reference>
<organism evidence="1 2">
    <name type="scientific">Candidatus Eisenbergiella merdavium</name>
    <dbReference type="NCBI Taxonomy" id="2838551"/>
    <lineage>
        <taxon>Bacteria</taxon>
        <taxon>Bacillati</taxon>
        <taxon>Bacillota</taxon>
        <taxon>Clostridia</taxon>
        <taxon>Lachnospirales</taxon>
        <taxon>Lachnospiraceae</taxon>
        <taxon>Eisenbergiella</taxon>
    </lineage>
</organism>
<accession>A0A9D2SPM0</accession>
<evidence type="ECO:0000313" key="2">
    <source>
        <dbReference type="Proteomes" id="UP000823891"/>
    </source>
</evidence>
<proteinExistence type="predicted"/>
<gene>
    <name evidence="1" type="ORF">H9761_02665</name>
</gene>
<evidence type="ECO:0000313" key="1">
    <source>
        <dbReference type="EMBL" id="HJC22592.1"/>
    </source>
</evidence>